<name>A0AAD8UE04_GLOAC</name>
<evidence type="ECO:0000259" key="1">
    <source>
        <dbReference type="PROSITE" id="PS50011"/>
    </source>
</evidence>
<accession>A0AAD8UE04</accession>
<reference evidence="2" key="1">
    <citation type="submission" date="2021-12" db="EMBL/GenBank/DDBJ databases">
        <title>Comparative genomics, transcriptomics and evolutionary studies reveal genomic signatures of adaptation to plant cell wall in hemibiotrophic fungi.</title>
        <authorList>
            <consortium name="DOE Joint Genome Institute"/>
            <person name="Baroncelli R."/>
            <person name="Diaz J.F."/>
            <person name="Benocci T."/>
            <person name="Peng M."/>
            <person name="Battaglia E."/>
            <person name="Haridas S."/>
            <person name="Andreopoulos W."/>
            <person name="Labutti K."/>
            <person name="Pangilinan J."/>
            <person name="Floch G.L."/>
            <person name="Makela M.R."/>
            <person name="Henrissat B."/>
            <person name="Grigoriev I.V."/>
            <person name="Crouch J.A."/>
            <person name="De Vries R.P."/>
            <person name="Sukno S.A."/>
            <person name="Thon M.R."/>
        </authorList>
    </citation>
    <scope>NUCLEOTIDE SEQUENCE</scope>
    <source>
        <strain evidence="2">CBS 112980</strain>
    </source>
</reference>
<dbReference type="InterPro" id="IPR011009">
    <property type="entry name" value="Kinase-like_dom_sf"/>
</dbReference>
<dbReference type="SMART" id="SM00220">
    <property type="entry name" value="S_TKc"/>
    <property type="match status" value="1"/>
</dbReference>
<keyword evidence="2" id="KW-0418">Kinase</keyword>
<dbReference type="PANTHER" id="PTHR24359">
    <property type="entry name" value="SERINE/THREONINE-PROTEIN KINASE SBK1"/>
    <property type="match status" value="1"/>
</dbReference>
<dbReference type="AlphaFoldDB" id="A0AAD8UE04"/>
<protein>
    <submittedName>
        <fullName evidence="2">Kinase-like domain-containing protein</fullName>
    </submittedName>
</protein>
<dbReference type="GO" id="GO:0005524">
    <property type="term" value="F:ATP binding"/>
    <property type="evidence" value="ECO:0007669"/>
    <property type="project" value="InterPro"/>
</dbReference>
<dbReference type="InterPro" id="IPR000719">
    <property type="entry name" value="Prot_kinase_dom"/>
</dbReference>
<dbReference type="Proteomes" id="UP001244207">
    <property type="component" value="Unassembled WGS sequence"/>
</dbReference>
<evidence type="ECO:0000313" key="2">
    <source>
        <dbReference type="EMBL" id="KAK1714552.1"/>
    </source>
</evidence>
<feature type="domain" description="Protein kinase" evidence="1">
    <location>
        <begin position="71"/>
        <end position="318"/>
    </location>
</feature>
<dbReference type="RefSeq" id="XP_060360014.1">
    <property type="nucleotide sequence ID" value="XM_060510837.1"/>
</dbReference>
<comment type="caution">
    <text evidence="2">The sequence shown here is derived from an EMBL/GenBank/DDBJ whole genome shotgun (WGS) entry which is preliminary data.</text>
</comment>
<keyword evidence="3" id="KW-1185">Reference proteome</keyword>
<dbReference type="SUPFAM" id="SSF56112">
    <property type="entry name" value="Protein kinase-like (PK-like)"/>
    <property type="match status" value="1"/>
</dbReference>
<sequence>MDESLSSLGDQICQHFVQSRFDERSPSFLPDGCIKGLISEGAISNELFDEDDDPQTAEKALIRFVKDKAKKVFAITVCSGITGSELLKTVDNLPAHVAIKEILVNNNLRHEIEKNYEDERKAFSEITDLRHSHIIQRIAAITRGEKRYFMFQWADGGNLREFRKEQNRPTLMPDLLKQTTTQLCGLADALHALHNYKDKGNYRHGDLKPETFSDSETAPVLASSRLQTWALRSTTMMLRRGARKQLVQSMEAPEVVTNSLDKARSRLYDIWSMGCIMLECVIWLMYGYEALDNLDDSLNDGYDSSFFKTKNVDGARVV</sequence>
<dbReference type="Gene3D" id="1.10.510.10">
    <property type="entry name" value="Transferase(Phosphotransferase) domain 1"/>
    <property type="match status" value="1"/>
</dbReference>
<dbReference type="EMBL" id="JAHMHS010000129">
    <property type="protein sequence ID" value="KAK1714552.1"/>
    <property type="molecule type" value="Genomic_DNA"/>
</dbReference>
<dbReference type="PANTHER" id="PTHR24359:SF1">
    <property type="entry name" value="INHIBITOR OF NUCLEAR FACTOR KAPPA-B KINASE EPSILON SUBUNIT HOMOLOG 1-RELATED"/>
    <property type="match status" value="1"/>
</dbReference>
<gene>
    <name evidence="2" type="ORF">BDZ83DRAFT_656007</name>
</gene>
<dbReference type="GeneID" id="85394736"/>
<dbReference type="GO" id="GO:0004674">
    <property type="term" value="F:protein serine/threonine kinase activity"/>
    <property type="evidence" value="ECO:0007669"/>
    <property type="project" value="TreeGrafter"/>
</dbReference>
<dbReference type="Pfam" id="PF00069">
    <property type="entry name" value="Pkinase"/>
    <property type="match status" value="1"/>
</dbReference>
<proteinExistence type="predicted"/>
<organism evidence="2 3">
    <name type="scientific">Glomerella acutata</name>
    <name type="common">Colletotrichum acutatum</name>
    <dbReference type="NCBI Taxonomy" id="27357"/>
    <lineage>
        <taxon>Eukaryota</taxon>
        <taxon>Fungi</taxon>
        <taxon>Dikarya</taxon>
        <taxon>Ascomycota</taxon>
        <taxon>Pezizomycotina</taxon>
        <taxon>Sordariomycetes</taxon>
        <taxon>Hypocreomycetidae</taxon>
        <taxon>Glomerellales</taxon>
        <taxon>Glomerellaceae</taxon>
        <taxon>Colletotrichum</taxon>
        <taxon>Colletotrichum acutatum species complex</taxon>
    </lineage>
</organism>
<evidence type="ECO:0000313" key="3">
    <source>
        <dbReference type="Proteomes" id="UP001244207"/>
    </source>
</evidence>
<keyword evidence="2" id="KW-0808">Transferase</keyword>
<dbReference type="PROSITE" id="PS50011">
    <property type="entry name" value="PROTEIN_KINASE_DOM"/>
    <property type="match status" value="1"/>
</dbReference>